<comment type="caution">
    <text evidence="2">The sequence shown here is derived from an EMBL/GenBank/DDBJ whole genome shotgun (WGS) entry which is preliminary data.</text>
</comment>
<dbReference type="Proteomes" id="UP000037460">
    <property type="component" value="Unassembled WGS sequence"/>
</dbReference>
<dbReference type="AlphaFoldDB" id="A0A0M0K9A6"/>
<gene>
    <name evidence="2" type="ORF">Ctob_012626</name>
</gene>
<name>A0A0M0K9A6_9EUKA</name>
<sequence length="161" mass="16445">MPELTKQLYSAAIELWLDDEQFHILDPSITRTNPSQVPRSKGGKSLAEVKERAPTEPGGRAKAAAPKGSKQERDQLSVPTTPYGLLAELLSASPSGMAPSCSGTTELAFQLHSGTRPLPSAFRDGGVSTCTGIAVGAGGVGAGMGAGMGAALRTAEPLSSP</sequence>
<proteinExistence type="predicted"/>
<feature type="region of interest" description="Disordered" evidence="1">
    <location>
        <begin position="28"/>
        <end position="80"/>
    </location>
</feature>
<reference evidence="3" key="1">
    <citation type="journal article" date="2015" name="PLoS Genet.">
        <title>Genome Sequence and Transcriptome Analyses of Chrysochromulina tobin: Metabolic Tools for Enhanced Algal Fitness in the Prominent Order Prymnesiales (Haptophyceae).</title>
        <authorList>
            <person name="Hovde B.T."/>
            <person name="Deodato C.R."/>
            <person name="Hunsperger H.M."/>
            <person name="Ryken S.A."/>
            <person name="Yost W."/>
            <person name="Jha R.K."/>
            <person name="Patterson J."/>
            <person name="Monnat R.J. Jr."/>
            <person name="Barlow S.B."/>
            <person name="Starkenburg S.R."/>
            <person name="Cattolico R.A."/>
        </authorList>
    </citation>
    <scope>NUCLEOTIDE SEQUENCE</scope>
    <source>
        <strain evidence="3">CCMP291</strain>
    </source>
</reference>
<accession>A0A0M0K9A6</accession>
<evidence type="ECO:0000313" key="3">
    <source>
        <dbReference type="Proteomes" id="UP000037460"/>
    </source>
</evidence>
<protein>
    <submittedName>
        <fullName evidence="2">Uncharacterized protein</fullName>
    </submittedName>
</protein>
<feature type="compositionally biased region" description="Low complexity" evidence="1">
    <location>
        <begin position="57"/>
        <end position="68"/>
    </location>
</feature>
<organism evidence="2 3">
    <name type="scientific">Chrysochromulina tobinii</name>
    <dbReference type="NCBI Taxonomy" id="1460289"/>
    <lineage>
        <taxon>Eukaryota</taxon>
        <taxon>Haptista</taxon>
        <taxon>Haptophyta</taxon>
        <taxon>Prymnesiophyceae</taxon>
        <taxon>Prymnesiales</taxon>
        <taxon>Chrysochromulinaceae</taxon>
        <taxon>Chrysochromulina</taxon>
    </lineage>
</organism>
<keyword evidence="3" id="KW-1185">Reference proteome</keyword>
<evidence type="ECO:0000256" key="1">
    <source>
        <dbReference type="SAM" id="MobiDB-lite"/>
    </source>
</evidence>
<feature type="compositionally biased region" description="Polar residues" evidence="1">
    <location>
        <begin position="29"/>
        <end position="38"/>
    </location>
</feature>
<evidence type="ECO:0000313" key="2">
    <source>
        <dbReference type="EMBL" id="KOO35410.1"/>
    </source>
</evidence>
<dbReference type="EMBL" id="JWZX01000881">
    <property type="protein sequence ID" value="KOO35410.1"/>
    <property type="molecule type" value="Genomic_DNA"/>
</dbReference>